<accession>A0A2J6TMP9</accession>
<dbReference type="Proteomes" id="UP000235371">
    <property type="component" value="Unassembled WGS sequence"/>
</dbReference>
<name>A0A2J6TMP9_9HELO</name>
<evidence type="ECO:0000256" key="2">
    <source>
        <dbReference type="ARBA" id="ARBA00023043"/>
    </source>
</evidence>
<keyword evidence="5" id="KW-1185">Reference proteome</keyword>
<dbReference type="InParanoid" id="A0A2J6TMP9"/>
<feature type="repeat" description="ANK" evidence="3">
    <location>
        <begin position="481"/>
        <end position="506"/>
    </location>
</feature>
<feature type="repeat" description="ANK" evidence="3">
    <location>
        <begin position="993"/>
        <end position="1025"/>
    </location>
</feature>
<dbReference type="PROSITE" id="PS50297">
    <property type="entry name" value="ANK_REP_REGION"/>
    <property type="match status" value="5"/>
</dbReference>
<sequence length="1050" mass="114790">MREKHNFEASARQYKSRFPKLKNVKAEEWIWIGQEMQHRAALGKESEPYLHDNPLPLDRVVREIARHKNKAPAATLSNRLPNPSPGRISVRTPPPMAAIAPGLNLHPLCNPVQVHAPQTFPGTSSIQQPPLGMAFAEEPLDELDAAMEVELEIDPSLFRPDLSSELNFGDASDFDFVWALGPCLSPPIITGQSFSFSAGNSPRPQSAGQRLSPYSQFVNLDVIDPRPDFQIMIGLPYFQLQTMLEQPEYTFLQVHPILDGILFSPANTAVILPTEARQDVLSKLLGITPELQLTENIAQVTRKLQRLVPERWEGELSNKVGHILDARSTDASHLSSLFGLAAYFASNNGLGTGIGMDNFLRWVIDQKYTDYLERFLQINTPTIHAFAAQILKSAARIKNVKILSALLDHGVKFDKVLDDIISIGDMEFTKLVLSRVDSACFEGKTGVKLFHHFVNGNHFDLARVLVQNGVSVDCHRSPYGTPLYHAVSCKNVRTIRFLLSLGADVNCVVYGSNPNTALGKATYMRNAEIVALLVEHGSKVSCTVGGKDLLEWCSLNSRNIYNFLKEKFGSITDGVTIGDLVGAARRGTRSLGAYMSRYEGQVATYQLEEALSESIRLGHLAASVALLQHGVGPDCYTLKTRPLWTALDRGKQAPFCELLIKFKANVNTPGILEKAIQHADVGLLELLITSGVDLEDQGMEALVRSVSLGYASSIAFLLDSGVDVNTPGLEMNPLQTAASEGDLEMVEFLLTRGADINAPAYAIGGRTALQSALKGELSVEVASFLLDKGADIFAPPALVDGITALEALFWGWSSNKERIVLCSRLLDAGAPVNRPNGEPSSALHGAIEEGWEEIFARILELQRNAIINYMWCNKEIEEEEGNYTWEPRTPTQLAAGYGLLKFVKMLVDRDADINEAPGYRFGRTALQAATSRETPDMELVQFLLEKGAHINSKPAVHGGITALQGAAISGDVMLAKLLLEKGAEVNAAPSLIEGRYAIEGAAEHGRLDMVQLLLNAGAKGNVLRGTGFEDAIKLAEENNHFAVVNLLSNR</sequence>
<keyword evidence="2 3" id="KW-0040">ANK repeat</keyword>
<dbReference type="Gene3D" id="1.25.40.20">
    <property type="entry name" value="Ankyrin repeat-containing domain"/>
    <property type="match status" value="3"/>
</dbReference>
<evidence type="ECO:0000313" key="5">
    <source>
        <dbReference type="Proteomes" id="UP000235371"/>
    </source>
</evidence>
<evidence type="ECO:0000256" key="1">
    <source>
        <dbReference type="ARBA" id="ARBA00022737"/>
    </source>
</evidence>
<feature type="repeat" description="ANK" evidence="3">
    <location>
        <begin position="921"/>
        <end position="955"/>
    </location>
</feature>
<protein>
    <submittedName>
        <fullName evidence="4">Ankyrin</fullName>
    </submittedName>
</protein>
<dbReference type="InterPro" id="IPR036770">
    <property type="entry name" value="Ankyrin_rpt-contain_sf"/>
</dbReference>
<keyword evidence="1" id="KW-0677">Repeat</keyword>
<gene>
    <name evidence="4" type="ORF">K444DRAFT_660535</name>
</gene>
<dbReference type="STRING" id="1095630.A0A2J6TMP9"/>
<dbReference type="GeneID" id="36594551"/>
<dbReference type="OrthoDB" id="539213at2759"/>
<proteinExistence type="predicted"/>
<dbReference type="AlphaFoldDB" id="A0A2J6TMP9"/>
<dbReference type="EMBL" id="KZ613768">
    <property type="protein sequence ID" value="PMD64303.1"/>
    <property type="molecule type" value="Genomic_DNA"/>
</dbReference>
<feature type="repeat" description="ANK" evidence="3">
    <location>
        <begin position="886"/>
        <end position="918"/>
    </location>
</feature>
<dbReference type="PANTHER" id="PTHR24198:SF165">
    <property type="entry name" value="ANKYRIN REPEAT-CONTAINING PROTEIN-RELATED"/>
    <property type="match status" value="1"/>
</dbReference>
<evidence type="ECO:0000313" key="4">
    <source>
        <dbReference type="EMBL" id="PMD64303.1"/>
    </source>
</evidence>
<dbReference type="InterPro" id="IPR002110">
    <property type="entry name" value="Ankyrin_rpt"/>
</dbReference>
<dbReference type="Pfam" id="PF12796">
    <property type="entry name" value="Ank_2"/>
    <property type="match status" value="3"/>
</dbReference>
<dbReference type="RefSeq" id="XP_024741207.1">
    <property type="nucleotide sequence ID" value="XM_024886474.1"/>
</dbReference>
<organism evidence="4 5">
    <name type="scientific">Hyaloscypha bicolor E</name>
    <dbReference type="NCBI Taxonomy" id="1095630"/>
    <lineage>
        <taxon>Eukaryota</taxon>
        <taxon>Fungi</taxon>
        <taxon>Dikarya</taxon>
        <taxon>Ascomycota</taxon>
        <taxon>Pezizomycotina</taxon>
        <taxon>Leotiomycetes</taxon>
        <taxon>Helotiales</taxon>
        <taxon>Hyaloscyphaceae</taxon>
        <taxon>Hyaloscypha</taxon>
        <taxon>Hyaloscypha bicolor</taxon>
    </lineage>
</organism>
<reference evidence="4 5" key="1">
    <citation type="submission" date="2016-04" db="EMBL/GenBank/DDBJ databases">
        <title>A degradative enzymes factory behind the ericoid mycorrhizal symbiosis.</title>
        <authorList>
            <consortium name="DOE Joint Genome Institute"/>
            <person name="Martino E."/>
            <person name="Morin E."/>
            <person name="Grelet G."/>
            <person name="Kuo A."/>
            <person name="Kohler A."/>
            <person name="Daghino S."/>
            <person name="Barry K."/>
            <person name="Choi C."/>
            <person name="Cichocki N."/>
            <person name="Clum A."/>
            <person name="Copeland A."/>
            <person name="Hainaut M."/>
            <person name="Haridas S."/>
            <person name="Labutti K."/>
            <person name="Lindquist E."/>
            <person name="Lipzen A."/>
            <person name="Khouja H.-R."/>
            <person name="Murat C."/>
            <person name="Ohm R."/>
            <person name="Olson A."/>
            <person name="Spatafora J."/>
            <person name="Veneault-Fourrey C."/>
            <person name="Henrissat B."/>
            <person name="Grigoriev I."/>
            <person name="Martin F."/>
            <person name="Perotto S."/>
        </authorList>
    </citation>
    <scope>NUCLEOTIDE SEQUENCE [LARGE SCALE GENOMIC DNA]</scope>
    <source>
        <strain evidence="4 5">E</strain>
    </source>
</reference>
<dbReference type="SMART" id="SM00248">
    <property type="entry name" value="ANK"/>
    <property type="match status" value="14"/>
</dbReference>
<evidence type="ECO:0000256" key="3">
    <source>
        <dbReference type="PROSITE-ProRule" id="PRU00023"/>
    </source>
</evidence>
<feature type="repeat" description="ANK" evidence="3">
    <location>
        <begin position="729"/>
        <end position="761"/>
    </location>
</feature>
<dbReference type="PROSITE" id="PS50088">
    <property type="entry name" value="ANK_REPEAT"/>
    <property type="match status" value="6"/>
</dbReference>
<dbReference type="SUPFAM" id="SSF48403">
    <property type="entry name" value="Ankyrin repeat"/>
    <property type="match status" value="2"/>
</dbReference>
<dbReference type="PANTHER" id="PTHR24198">
    <property type="entry name" value="ANKYRIN REPEAT AND PROTEIN KINASE DOMAIN-CONTAINING PROTEIN"/>
    <property type="match status" value="1"/>
</dbReference>
<feature type="repeat" description="ANK" evidence="3">
    <location>
        <begin position="958"/>
        <end position="990"/>
    </location>
</feature>